<organism evidence="7">
    <name type="scientific">Cacopsylla melanoneura</name>
    <dbReference type="NCBI Taxonomy" id="428564"/>
    <lineage>
        <taxon>Eukaryota</taxon>
        <taxon>Metazoa</taxon>
        <taxon>Ecdysozoa</taxon>
        <taxon>Arthropoda</taxon>
        <taxon>Hexapoda</taxon>
        <taxon>Insecta</taxon>
        <taxon>Pterygota</taxon>
        <taxon>Neoptera</taxon>
        <taxon>Paraneoptera</taxon>
        <taxon>Hemiptera</taxon>
        <taxon>Sternorrhyncha</taxon>
        <taxon>Psylloidea</taxon>
        <taxon>Psyllidae</taxon>
        <taxon>Psyllinae</taxon>
        <taxon>Cacopsylla</taxon>
    </lineage>
</organism>
<dbReference type="EMBL" id="HBUF01236950">
    <property type="protein sequence ID" value="CAG6675530.1"/>
    <property type="molecule type" value="Transcribed_RNA"/>
</dbReference>
<dbReference type="EMBL" id="HBUF01073348">
    <property type="protein sequence ID" value="CAG6630356.1"/>
    <property type="molecule type" value="Transcribed_RNA"/>
</dbReference>
<dbReference type="EMBL" id="HBUF01073350">
    <property type="protein sequence ID" value="CAG6630361.1"/>
    <property type="molecule type" value="Transcribed_RNA"/>
</dbReference>
<dbReference type="Pfam" id="PF05005">
    <property type="entry name" value="Ocnus"/>
    <property type="match status" value="1"/>
</dbReference>
<proteinExistence type="inferred from homology"/>
<feature type="active site" description="Proton acceptor" evidence="5">
    <location>
        <position position="90"/>
    </location>
</feature>
<sequence>MIKVIPQRIVTTLCLLPLQIRISPVAANLHLTPTNLRAMASFDSIPSVEIDPQGTYKYILIKLYEKNVTNEDGSEKFKYLVRGNARGEFHGDIYDAFVATLPKTLDTECVGGGRIKHNPDEKKILVYGYSQGFGKADHSISKQVLAEKYTGYTIDWSDEGY</sequence>
<dbReference type="EMBL" id="HBUF01073352">
    <property type="protein sequence ID" value="CAG6630366.1"/>
    <property type="molecule type" value="Transcribed_RNA"/>
</dbReference>
<dbReference type="EMBL" id="HBUF01236951">
    <property type="protein sequence ID" value="CAG6675531.1"/>
    <property type="molecule type" value="Transcribed_RNA"/>
</dbReference>
<dbReference type="EMBL" id="HBUF01575741">
    <property type="protein sequence ID" value="CAG6768223.1"/>
    <property type="molecule type" value="Transcribed_RNA"/>
</dbReference>
<dbReference type="SUPFAM" id="SSF143724">
    <property type="entry name" value="PHP14-like"/>
    <property type="match status" value="1"/>
</dbReference>
<evidence type="ECO:0000256" key="3">
    <source>
        <dbReference type="ARBA" id="ARBA00022782"/>
    </source>
</evidence>
<dbReference type="EMBL" id="HBUF01575739">
    <property type="protein sequence ID" value="CAG6768216.1"/>
    <property type="molecule type" value="Transcribed_RNA"/>
</dbReference>
<dbReference type="EMBL" id="HBUF01236953">
    <property type="protein sequence ID" value="CAG6675533.1"/>
    <property type="molecule type" value="Transcribed_RNA"/>
</dbReference>
<comment type="function">
    <text evidence="1">JanA and janB regulate somatic sex differentiation.</text>
</comment>
<dbReference type="EMBL" id="HBUF01073349">
    <property type="protein sequence ID" value="CAG6630359.1"/>
    <property type="molecule type" value="Transcribed_RNA"/>
</dbReference>
<accession>A0A8D8XZ84</accession>
<dbReference type="GO" id="GO:0030154">
    <property type="term" value="P:cell differentiation"/>
    <property type="evidence" value="ECO:0007669"/>
    <property type="project" value="UniProtKB-KW"/>
</dbReference>
<evidence type="ECO:0000256" key="2">
    <source>
        <dbReference type="ARBA" id="ARBA00010971"/>
    </source>
</evidence>
<evidence type="ECO:0000256" key="4">
    <source>
        <dbReference type="ARBA" id="ARBA00022928"/>
    </source>
</evidence>
<protein>
    <submittedName>
        <fullName evidence="7">Sex-regulated protein janus-A</fullName>
    </submittedName>
</protein>
<dbReference type="InterPro" id="IPR007702">
    <property type="entry name" value="Janus"/>
</dbReference>
<dbReference type="EMBL" id="HBUF01236952">
    <property type="protein sequence ID" value="CAG6675532.1"/>
    <property type="molecule type" value="Transcribed_RNA"/>
</dbReference>
<comment type="similarity">
    <text evidence="2">Belongs to the janus family.</text>
</comment>
<evidence type="ECO:0000256" key="1">
    <source>
        <dbReference type="ARBA" id="ARBA00002508"/>
    </source>
</evidence>
<feature type="binding site" evidence="6">
    <location>
        <position position="57"/>
    </location>
    <ligand>
        <name>substrate</name>
    </ligand>
</feature>
<dbReference type="Gene3D" id="3.50.20.20">
    <property type="entry name" value="Janus/Ocnus"/>
    <property type="match status" value="1"/>
</dbReference>
<dbReference type="EMBL" id="HBUF01073351">
    <property type="protein sequence ID" value="CAG6630363.1"/>
    <property type="molecule type" value="Transcribed_RNA"/>
</dbReference>
<dbReference type="EMBL" id="HBUF01349605">
    <property type="protein sequence ID" value="CAG6712699.1"/>
    <property type="molecule type" value="Transcribed_RNA"/>
</dbReference>
<dbReference type="PANTHER" id="PTHR12258:SF5">
    <property type="entry name" value="BCDNA.GH02250-RELATED"/>
    <property type="match status" value="1"/>
</dbReference>
<dbReference type="EMBL" id="HBUF01575738">
    <property type="protein sequence ID" value="CAG6768212.1"/>
    <property type="molecule type" value="Transcribed_RNA"/>
</dbReference>
<dbReference type="AlphaFoldDB" id="A0A8D8XZ84"/>
<dbReference type="GO" id="GO:0005829">
    <property type="term" value="C:cytosol"/>
    <property type="evidence" value="ECO:0007669"/>
    <property type="project" value="TreeGrafter"/>
</dbReference>
<evidence type="ECO:0000256" key="5">
    <source>
        <dbReference type="PIRSR" id="PIRSR607702-1"/>
    </source>
</evidence>
<dbReference type="EMBL" id="HBUF01575740">
    <property type="protein sequence ID" value="CAG6768219.1"/>
    <property type="molecule type" value="Transcribed_RNA"/>
</dbReference>
<dbReference type="InterPro" id="IPR038596">
    <property type="entry name" value="Janus_sf"/>
</dbReference>
<keyword evidence="4" id="KW-0726">Sexual differentiation</keyword>
<evidence type="ECO:0000313" key="7">
    <source>
        <dbReference type="EMBL" id="CAG6712699.1"/>
    </source>
</evidence>
<dbReference type="EMBL" id="HBUF01073353">
    <property type="protein sequence ID" value="CAG6630369.1"/>
    <property type="molecule type" value="Transcribed_RNA"/>
</dbReference>
<keyword evidence="3" id="KW-0221">Differentiation</keyword>
<name>A0A8D8XZ84_9HEMI</name>
<dbReference type="PANTHER" id="PTHR12258">
    <property type="entry name" value="JANUS-A/JANUS-B"/>
    <property type="match status" value="1"/>
</dbReference>
<evidence type="ECO:0000256" key="6">
    <source>
        <dbReference type="PIRSR" id="PIRSR607702-2"/>
    </source>
</evidence>
<dbReference type="GO" id="GO:0101006">
    <property type="term" value="F:protein histidine phosphatase activity"/>
    <property type="evidence" value="ECO:0007669"/>
    <property type="project" value="TreeGrafter"/>
</dbReference>
<reference evidence="7" key="1">
    <citation type="submission" date="2021-05" db="EMBL/GenBank/DDBJ databases">
        <authorList>
            <person name="Alioto T."/>
            <person name="Alioto T."/>
            <person name="Gomez Garrido J."/>
        </authorList>
    </citation>
    <scope>NUCLEOTIDE SEQUENCE</scope>
</reference>
<dbReference type="GO" id="GO:0007548">
    <property type="term" value="P:sex differentiation"/>
    <property type="evidence" value="ECO:0007669"/>
    <property type="project" value="UniProtKB-KW"/>
</dbReference>
<dbReference type="EMBL" id="HBUF01349603">
    <property type="protein sequence ID" value="CAG6712697.1"/>
    <property type="molecule type" value="Transcribed_RNA"/>
</dbReference>
<dbReference type="EMBL" id="HBUF01349604">
    <property type="protein sequence ID" value="CAG6712698.1"/>
    <property type="molecule type" value="Transcribed_RNA"/>
</dbReference>